<protein>
    <submittedName>
        <fullName evidence="1">AAA family ATPase</fullName>
    </submittedName>
</protein>
<proteinExistence type="predicted"/>
<evidence type="ECO:0000313" key="1">
    <source>
        <dbReference type="EMBL" id="MBW4659974.1"/>
    </source>
</evidence>
<dbReference type="Gene3D" id="3.40.50.300">
    <property type="entry name" value="P-loop containing nucleotide triphosphate hydrolases"/>
    <property type="match status" value="1"/>
</dbReference>
<name>A0A951UNN0_9CYAN</name>
<dbReference type="Pfam" id="PF13671">
    <property type="entry name" value="AAA_33"/>
    <property type="match status" value="1"/>
</dbReference>
<reference evidence="1" key="1">
    <citation type="submission" date="2021-05" db="EMBL/GenBank/DDBJ databases">
        <authorList>
            <person name="Pietrasiak N."/>
            <person name="Ward R."/>
            <person name="Stajich J.E."/>
            <person name="Kurbessoian T."/>
        </authorList>
    </citation>
    <scope>NUCLEOTIDE SEQUENCE</scope>
    <source>
        <strain evidence="1">UHER 2000/2452</strain>
    </source>
</reference>
<evidence type="ECO:0000313" key="2">
    <source>
        <dbReference type="Proteomes" id="UP000757435"/>
    </source>
</evidence>
<dbReference type="Proteomes" id="UP000757435">
    <property type="component" value="Unassembled WGS sequence"/>
</dbReference>
<reference evidence="1" key="2">
    <citation type="journal article" date="2022" name="Microbiol. Resour. Announc.">
        <title>Metagenome Sequencing to Explore Phylogenomics of Terrestrial Cyanobacteria.</title>
        <authorList>
            <person name="Ward R.D."/>
            <person name="Stajich J.E."/>
            <person name="Johansen J.R."/>
            <person name="Huntemann M."/>
            <person name="Clum A."/>
            <person name="Foster B."/>
            <person name="Foster B."/>
            <person name="Roux S."/>
            <person name="Palaniappan K."/>
            <person name="Varghese N."/>
            <person name="Mukherjee S."/>
            <person name="Reddy T.B.K."/>
            <person name="Daum C."/>
            <person name="Copeland A."/>
            <person name="Chen I.A."/>
            <person name="Ivanova N.N."/>
            <person name="Kyrpides N.C."/>
            <person name="Shapiro N."/>
            <person name="Eloe-Fadrosh E.A."/>
            <person name="Pietrasiak N."/>
        </authorList>
    </citation>
    <scope>NUCLEOTIDE SEQUENCE</scope>
    <source>
        <strain evidence="1">UHER 2000/2452</strain>
    </source>
</reference>
<comment type="caution">
    <text evidence="1">The sequence shown here is derived from an EMBL/GenBank/DDBJ whole genome shotgun (WGS) entry which is preliminary data.</text>
</comment>
<accession>A0A951UNN0</accession>
<organism evidence="1 2">
    <name type="scientific">Drouetiella hepatica Uher 2000/2452</name>
    <dbReference type="NCBI Taxonomy" id="904376"/>
    <lineage>
        <taxon>Bacteria</taxon>
        <taxon>Bacillati</taxon>
        <taxon>Cyanobacteriota</taxon>
        <taxon>Cyanophyceae</taxon>
        <taxon>Oculatellales</taxon>
        <taxon>Oculatellaceae</taxon>
        <taxon>Drouetiella</taxon>
    </lineage>
</organism>
<gene>
    <name evidence="1" type="ORF">KME15_14970</name>
</gene>
<dbReference type="AlphaFoldDB" id="A0A951UNN0"/>
<dbReference type="EMBL" id="JAHHHD010000016">
    <property type="protein sequence ID" value="MBW4659974.1"/>
    <property type="molecule type" value="Genomic_DNA"/>
</dbReference>
<sequence length="196" mass="22683">MIIWLNGAFGIGKTQTAFELHSRISDSFIFDPEQIGFFLRKIVPSEIYVGDFQNHQIWREYTHQGLQYVAENFAGTIIVPMTVTDPLYYDQTVGALRRGGLQVHHFTLLASRETVLRRLRRRGDGSNSWNAHQLDRCLKLLLDEKFAVHLNTEEKTIEAVAEEIAHHAGLELKPPTWHPILRPLKRLVVQIRHIRL</sequence>
<dbReference type="SUPFAM" id="SSF52540">
    <property type="entry name" value="P-loop containing nucleoside triphosphate hydrolases"/>
    <property type="match status" value="1"/>
</dbReference>
<dbReference type="InterPro" id="IPR027417">
    <property type="entry name" value="P-loop_NTPase"/>
</dbReference>